<gene>
    <name evidence="3" type="ORF">DBRI1063_LOCUS14507</name>
</gene>
<dbReference type="InterPro" id="IPR003613">
    <property type="entry name" value="Ubox_domain"/>
</dbReference>
<feature type="compositionally biased region" description="Basic and acidic residues" evidence="1">
    <location>
        <begin position="110"/>
        <end position="130"/>
    </location>
</feature>
<dbReference type="GO" id="GO:0004842">
    <property type="term" value="F:ubiquitin-protein transferase activity"/>
    <property type="evidence" value="ECO:0007669"/>
    <property type="project" value="InterPro"/>
</dbReference>
<organism evidence="3">
    <name type="scientific">Ditylum brightwellii</name>
    <dbReference type="NCBI Taxonomy" id="49249"/>
    <lineage>
        <taxon>Eukaryota</taxon>
        <taxon>Sar</taxon>
        <taxon>Stramenopiles</taxon>
        <taxon>Ochrophyta</taxon>
        <taxon>Bacillariophyta</taxon>
        <taxon>Mediophyceae</taxon>
        <taxon>Lithodesmiophycidae</taxon>
        <taxon>Lithodesmiales</taxon>
        <taxon>Lithodesmiaceae</taxon>
        <taxon>Ditylum</taxon>
    </lineage>
</organism>
<feature type="compositionally biased region" description="Basic residues" evidence="1">
    <location>
        <begin position="49"/>
        <end position="60"/>
    </location>
</feature>
<dbReference type="AlphaFoldDB" id="A0A7S1ZFJ4"/>
<dbReference type="SMART" id="SM00504">
    <property type="entry name" value="Ubox"/>
    <property type="match status" value="1"/>
</dbReference>
<sequence length="387" mass="43400">MSMKKLLSRAPSPFFIEYDEDKKTKRMPTKKLHSRSPSPFVIEFDADKKTKKLPTKKTHSRSPSPFVIEFDEDKKNLKPAKKLQPDVAKVKDRGEDEFGVYKKPHSAGSDVEKTREKRDNDFSMHKTRSHRAEMKMSDFVKTVVKRVSVESDHLEGGAMKIPERSSWKQKGKSVQMTTPTPVVDYGLSSCPSFTLISFENNPDCGMVGYDVEADDIADRGYGTVARSNDNERAVHVSSAYASSEYGHVINDCSAPQPVTSLPPLPESPMSSRRSADTLDPPSSAPPPMTVASESTEEDEVTVEIPNDLVCPITGDLMQDPVVAADGYTYERNAIAKWYRRFPLCNNPRSPTTNQPVRSRTLFPNYTVRSQCREFARVHGLQLESSQE</sequence>
<feature type="compositionally biased region" description="Basic residues" evidence="1">
    <location>
        <begin position="24"/>
        <end position="34"/>
    </location>
</feature>
<accession>A0A7S1ZFJ4</accession>
<dbReference type="InterPro" id="IPR052085">
    <property type="entry name" value="WD-SAM-U-box"/>
</dbReference>
<dbReference type="PROSITE" id="PS51698">
    <property type="entry name" value="U_BOX"/>
    <property type="match status" value="1"/>
</dbReference>
<evidence type="ECO:0000259" key="2">
    <source>
        <dbReference type="PROSITE" id="PS51698"/>
    </source>
</evidence>
<feature type="domain" description="U-box" evidence="2">
    <location>
        <begin position="303"/>
        <end position="381"/>
    </location>
</feature>
<feature type="region of interest" description="Disordered" evidence="1">
    <location>
        <begin position="251"/>
        <end position="300"/>
    </location>
</feature>
<protein>
    <recommendedName>
        <fullName evidence="2">U-box domain-containing protein</fullName>
    </recommendedName>
</protein>
<evidence type="ECO:0000256" key="1">
    <source>
        <dbReference type="SAM" id="MobiDB-lite"/>
    </source>
</evidence>
<dbReference type="SUPFAM" id="SSF57850">
    <property type="entry name" value="RING/U-box"/>
    <property type="match status" value="1"/>
</dbReference>
<name>A0A7S1ZFJ4_9STRA</name>
<dbReference type="Pfam" id="PF04564">
    <property type="entry name" value="U-box"/>
    <property type="match status" value="1"/>
</dbReference>
<dbReference type="CDD" id="cd16655">
    <property type="entry name" value="RING-Ubox_WDSUB1-like"/>
    <property type="match status" value="1"/>
</dbReference>
<dbReference type="GO" id="GO:0016567">
    <property type="term" value="P:protein ubiquitination"/>
    <property type="evidence" value="ECO:0007669"/>
    <property type="project" value="InterPro"/>
</dbReference>
<dbReference type="Gene3D" id="3.30.40.10">
    <property type="entry name" value="Zinc/RING finger domain, C3HC4 (zinc finger)"/>
    <property type="match status" value="1"/>
</dbReference>
<dbReference type="PANTHER" id="PTHR46573">
    <property type="entry name" value="WD REPEAT, SAM AND U-BOX DOMAIN-CONTAINING PROTEIN 1"/>
    <property type="match status" value="1"/>
</dbReference>
<proteinExistence type="predicted"/>
<dbReference type="EMBL" id="HBGN01022749">
    <property type="protein sequence ID" value="CAD9336889.1"/>
    <property type="molecule type" value="Transcribed_RNA"/>
</dbReference>
<feature type="region of interest" description="Disordered" evidence="1">
    <location>
        <begin position="98"/>
        <end position="130"/>
    </location>
</feature>
<dbReference type="InterPro" id="IPR013083">
    <property type="entry name" value="Znf_RING/FYVE/PHD"/>
</dbReference>
<feature type="region of interest" description="Disordered" evidence="1">
    <location>
        <begin position="21"/>
        <end position="64"/>
    </location>
</feature>
<evidence type="ECO:0000313" key="3">
    <source>
        <dbReference type="EMBL" id="CAD9336889.1"/>
    </source>
</evidence>
<reference evidence="3" key="1">
    <citation type="submission" date="2021-01" db="EMBL/GenBank/DDBJ databases">
        <authorList>
            <person name="Corre E."/>
            <person name="Pelletier E."/>
            <person name="Niang G."/>
            <person name="Scheremetjew M."/>
            <person name="Finn R."/>
            <person name="Kale V."/>
            <person name="Holt S."/>
            <person name="Cochrane G."/>
            <person name="Meng A."/>
            <person name="Brown T."/>
            <person name="Cohen L."/>
        </authorList>
    </citation>
    <scope>NUCLEOTIDE SEQUENCE</scope>
    <source>
        <strain evidence="3">Pop2</strain>
    </source>
</reference>
<dbReference type="PANTHER" id="PTHR46573:SF1">
    <property type="entry name" value="WD REPEAT, SAM AND U-BOX DOMAIN-CONTAINING PROTEIN 1"/>
    <property type="match status" value="1"/>
</dbReference>